<sequence>MKLSEENKNAFLLQIHQIIYQNIKFTLDKFESLDKNSLEHFALTEEEENFINTIKSSSLLQSILKKILINNLDNAFLDLLSIIDGVSEPLSEFGKKTDFLLVDMPEEFNEHYDFLHDEFFETYDTWEQMHNFSKDEDAS</sequence>
<protein>
    <submittedName>
        <fullName evidence="1">Uncharacterized protein</fullName>
    </submittedName>
</protein>
<comment type="caution">
    <text evidence="1">The sequence shown here is derived from an EMBL/GenBank/DDBJ whole genome shotgun (WGS) entry which is preliminary data.</text>
</comment>
<evidence type="ECO:0000313" key="1">
    <source>
        <dbReference type="EMBL" id="MFD2590367.1"/>
    </source>
</evidence>
<dbReference type="Proteomes" id="UP001597459">
    <property type="component" value="Unassembled WGS sequence"/>
</dbReference>
<proteinExistence type="predicted"/>
<organism evidence="1 2">
    <name type="scientific">Aquimarina hainanensis</name>
    <dbReference type="NCBI Taxonomy" id="1578017"/>
    <lineage>
        <taxon>Bacteria</taxon>
        <taxon>Pseudomonadati</taxon>
        <taxon>Bacteroidota</taxon>
        <taxon>Flavobacteriia</taxon>
        <taxon>Flavobacteriales</taxon>
        <taxon>Flavobacteriaceae</taxon>
        <taxon>Aquimarina</taxon>
    </lineage>
</organism>
<gene>
    <name evidence="1" type="ORF">ACFSTE_05950</name>
</gene>
<dbReference type="EMBL" id="JBHULX010000004">
    <property type="protein sequence ID" value="MFD2590367.1"/>
    <property type="molecule type" value="Genomic_DNA"/>
</dbReference>
<evidence type="ECO:0000313" key="2">
    <source>
        <dbReference type="Proteomes" id="UP001597459"/>
    </source>
</evidence>
<dbReference type="RefSeq" id="WP_378257646.1">
    <property type="nucleotide sequence ID" value="NZ_JBHSJV010000001.1"/>
</dbReference>
<keyword evidence="2" id="KW-1185">Reference proteome</keyword>
<reference evidence="2" key="1">
    <citation type="journal article" date="2019" name="Int. J. Syst. Evol. Microbiol.">
        <title>The Global Catalogue of Microorganisms (GCM) 10K type strain sequencing project: providing services to taxonomists for standard genome sequencing and annotation.</title>
        <authorList>
            <consortium name="The Broad Institute Genomics Platform"/>
            <consortium name="The Broad Institute Genome Sequencing Center for Infectious Disease"/>
            <person name="Wu L."/>
            <person name="Ma J."/>
        </authorList>
    </citation>
    <scope>NUCLEOTIDE SEQUENCE [LARGE SCALE GENOMIC DNA]</scope>
    <source>
        <strain evidence="2">KCTC 42423</strain>
    </source>
</reference>
<accession>A0ABW5N5S2</accession>
<name>A0ABW5N5S2_9FLAO</name>